<feature type="domain" description="AB hydrolase-1" evidence="8">
    <location>
        <begin position="107"/>
        <end position="242"/>
    </location>
</feature>
<feature type="domain" description="AB hydrolase-1" evidence="8">
    <location>
        <begin position="821"/>
        <end position="963"/>
    </location>
</feature>
<sequence length="1148" mass="132116">MTAKILVTALTLCLLQSGIVEGLSLSFGNVTLFNVMFKSPSFLGRSVAVDSNLRIENDVDPNIQEDSHLNTFSLIQKYGYPAENHTVETDDGYILTLHRIARPGATPVLLVHGLLDSSATWVMMGPNKGLGYLLYDQGYDVWMANVRGNTYSRRHVKYSTHHAKFWDFTFHEMGKHDIPSTIDYILNATGVSQLHYIGHSQGTVVFWIMASERPEYMDKIVLMQALAPVAFLKHCRSPVVNFLAEFHLSVSLVLKMIGVHEFLPKNEFISMFNRIICDETTITKEICSNVIFLTTGFDRLQLNETMLPVIVGHSPAGASTKQMQHFGQLKRSGAFRQYDYGWLRNHWRYGTIEPPSYHLENVRAKVALYYGQNDWLAPPEDVEMLHRELPNVVEKYLVEDKEFNHLDFIWGIDARELLWDRMLENMRNHENSLQLITKYGYPAENYTVQTEDGYILGVFRIARPGAIPVLMVHGLLDSSATWVMMGPTKSLGTGYDVWMANVRGNTYSKRHVRYSTDDSQFWDFSFHEMGIHDLPSTIDFVLMQTGFSQLHYVGHSQGTVSFWILASERPEYMEKILMMQALAPVAFLTHCRSPVVNFLSARDAAVAFFLRSMGYNEFLPNNNVINTFKRLACHDTTISNQVCENLLFLIFGFDRMQLNETMLPVLVGHTPAGASTKQMHHYGQLRNSRKFQLFDYGMWNLMHYGSLWPPSYKLENVRTKVALYYGNNDWLAPPEDVELLYQRLPNVVDKYLVPNENFNHLDLIWGIDAKELVDKNILEDANLITPDLIKKYGYPAETHKIQAKDGFVLTAHRIPRPGGQPVLMVHGLLDSSVTYVILGPEKSLGYLLSDLGYDVWLLNTRGNRYSRKHKRFHRYQPQFWDFSFHELGMYDLPAAIDYVLARSKGFEQVHYVGHSQGTTSFFVMGSERPAYMKKIKLMQALAPVAYWDYIDSPILLTFVKYMRPLTFLARSLGLYEFPAENEVWRRLIHQICSFAFQNTCTYFVQELMGVDNQQFNRSLVPLISGHASSGSSLKSVEHYGQQIHSGGFFKYDYYNAWENRRRYGADTPPQYKVANVDCKVALYYSKNDRLTSDKDVERLRDNLPNVVHDYLIPNPRFNHIDFIWGNDVKTMLYGRMVEIMRQVDSGEL</sequence>
<keyword evidence="10" id="KW-1185">Reference proteome</keyword>
<keyword evidence="2 7" id="KW-0732">Signal</keyword>
<dbReference type="GO" id="GO:0016787">
    <property type="term" value="F:hydrolase activity"/>
    <property type="evidence" value="ECO:0007669"/>
    <property type="project" value="UniProtKB-KW"/>
</dbReference>
<dbReference type="GO" id="GO:0016042">
    <property type="term" value="P:lipid catabolic process"/>
    <property type="evidence" value="ECO:0007669"/>
    <property type="project" value="UniProtKB-KW"/>
</dbReference>
<dbReference type="PANTHER" id="PTHR11005">
    <property type="entry name" value="LYSOSOMAL ACID LIPASE-RELATED"/>
    <property type="match status" value="1"/>
</dbReference>
<evidence type="ECO:0000256" key="5">
    <source>
        <dbReference type="ARBA" id="ARBA00023098"/>
    </source>
</evidence>
<evidence type="ECO:0000259" key="8">
    <source>
        <dbReference type="Pfam" id="PF00561"/>
    </source>
</evidence>
<dbReference type="Gene3D" id="3.40.50.1820">
    <property type="entry name" value="alpha/beta hydrolase"/>
    <property type="match status" value="3"/>
</dbReference>
<reference evidence="9" key="1">
    <citation type="journal article" date="2023" name="Genome Biol. Evol.">
        <title>Long-read-based Genome Assembly of Drosophila gunungcola Reveals Fewer Chemosensory Genes in Flower-breeding Species.</title>
        <authorList>
            <person name="Negi A."/>
            <person name="Liao B.Y."/>
            <person name="Yeh S.D."/>
        </authorList>
    </citation>
    <scope>NUCLEOTIDE SEQUENCE</scope>
    <source>
        <strain evidence="9">Sukarami</strain>
    </source>
</reference>
<dbReference type="Proteomes" id="UP001059596">
    <property type="component" value="Unassembled WGS sequence"/>
</dbReference>
<feature type="chain" id="PRO_5040365796" description="AB hydrolase-1 domain-containing protein" evidence="7">
    <location>
        <begin position="23"/>
        <end position="1148"/>
    </location>
</feature>
<dbReference type="InterPro" id="IPR029058">
    <property type="entry name" value="AB_hydrolase_fold"/>
</dbReference>
<organism evidence="9 10">
    <name type="scientific">Drosophila gunungcola</name>
    <name type="common">fruit fly</name>
    <dbReference type="NCBI Taxonomy" id="103775"/>
    <lineage>
        <taxon>Eukaryota</taxon>
        <taxon>Metazoa</taxon>
        <taxon>Ecdysozoa</taxon>
        <taxon>Arthropoda</taxon>
        <taxon>Hexapoda</taxon>
        <taxon>Insecta</taxon>
        <taxon>Pterygota</taxon>
        <taxon>Neoptera</taxon>
        <taxon>Endopterygota</taxon>
        <taxon>Diptera</taxon>
        <taxon>Brachycera</taxon>
        <taxon>Muscomorpha</taxon>
        <taxon>Ephydroidea</taxon>
        <taxon>Drosophilidae</taxon>
        <taxon>Drosophila</taxon>
        <taxon>Sophophora</taxon>
    </lineage>
</organism>
<gene>
    <name evidence="9" type="ORF">M5D96_004212</name>
</gene>
<evidence type="ECO:0000313" key="10">
    <source>
        <dbReference type="Proteomes" id="UP001059596"/>
    </source>
</evidence>
<dbReference type="EMBL" id="JAMKOV010000002">
    <property type="protein sequence ID" value="KAI8042889.1"/>
    <property type="molecule type" value="Genomic_DNA"/>
</dbReference>
<dbReference type="InterPro" id="IPR000073">
    <property type="entry name" value="AB_hydrolase_1"/>
</dbReference>
<comment type="caution">
    <text evidence="9">The sequence shown here is derived from an EMBL/GenBank/DDBJ whole genome shotgun (WGS) entry which is preliminary data.</text>
</comment>
<keyword evidence="5" id="KW-0443">Lipid metabolism</keyword>
<evidence type="ECO:0000256" key="2">
    <source>
        <dbReference type="ARBA" id="ARBA00022729"/>
    </source>
</evidence>
<evidence type="ECO:0000256" key="1">
    <source>
        <dbReference type="ARBA" id="ARBA00010701"/>
    </source>
</evidence>
<evidence type="ECO:0000256" key="4">
    <source>
        <dbReference type="ARBA" id="ARBA00022963"/>
    </source>
</evidence>
<comment type="similarity">
    <text evidence="1">Belongs to the AB hydrolase superfamily. Lipase family.</text>
</comment>
<proteinExistence type="inferred from homology"/>
<name>A0A9Q0BT58_9MUSC</name>
<evidence type="ECO:0000256" key="3">
    <source>
        <dbReference type="ARBA" id="ARBA00022801"/>
    </source>
</evidence>
<accession>A0A9Q0BT58</accession>
<protein>
    <recommendedName>
        <fullName evidence="8">AB hydrolase-1 domain-containing protein</fullName>
    </recommendedName>
</protein>
<feature type="signal peptide" evidence="7">
    <location>
        <begin position="1"/>
        <end position="22"/>
    </location>
</feature>
<keyword evidence="3" id="KW-0378">Hydrolase</keyword>
<keyword evidence="4" id="KW-0442">Lipid degradation</keyword>
<dbReference type="Pfam" id="PF00561">
    <property type="entry name" value="Abhydrolase_1"/>
    <property type="match status" value="3"/>
</dbReference>
<keyword evidence="6" id="KW-0325">Glycoprotein</keyword>
<dbReference type="FunFam" id="3.40.50.1820:FF:000021">
    <property type="entry name" value="Lipase"/>
    <property type="match status" value="2"/>
</dbReference>
<evidence type="ECO:0000313" key="9">
    <source>
        <dbReference type="EMBL" id="KAI8042889.1"/>
    </source>
</evidence>
<dbReference type="SUPFAM" id="SSF53474">
    <property type="entry name" value="alpha/beta-Hydrolases"/>
    <property type="match status" value="3"/>
</dbReference>
<dbReference type="AlphaFoldDB" id="A0A9Q0BT58"/>
<dbReference type="FunFam" id="3.40.50.1820:FF:000057">
    <property type="entry name" value="Lipase"/>
    <property type="match status" value="1"/>
</dbReference>
<evidence type="ECO:0000256" key="6">
    <source>
        <dbReference type="ARBA" id="ARBA00023180"/>
    </source>
</evidence>
<evidence type="ECO:0000256" key="7">
    <source>
        <dbReference type="SAM" id="SignalP"/>
    </source>
</evidence>
<feature type="domain" description="AB hydrolase-1" evidence="8">
    <location>
        <begin position="468"/>
        <end position="760"/>
    </location>
</feature>